<protein>
    <submittedName>
        <fullName evidence="4">Chromosome segregation ATPase</fullName>
    </submittedName>
</protein>
<sequence length="497" mass="56779">MESATGPPQPVPQQSPAASPYGGSPVPPARSNGSPGVFGRKRKQAEAEVERLTVELQRLQAEHARQGSEKNALYQQLSRVQGEEAATLVVDTERLRASYQEADELLLAKIDRASDQLHQALASERQTYDDLVRRAADIQAETSRAQERLDQLRGQVVHTEEAAMLQEAGIYEYRHPLADAVAYKSALSTLKDQVKTLARDNRAVLAATDWHVNGSLSQGRKMVRDFSKLMLRAYNAEADNAVRTMRPHRLASLIDRLEKSRQTIARLGATMHIRISDEYHRLRVRELELTADHLAKQEEEKERRRELREQQREEERLQRELDRERSRLDKERQHYQSALERLRASGTHDSAGAAELRDKLAEIEASMAAVDAREANIRAGYVYVISNIGAFGERMVKIGLTRRLEPMDRVNELGDASVPFRFDVHALIFSEDAVGLERKLHEEFEDRRVNRVNVRREFFYVRPSEVREALERFAGQHLLEFREDPEAPEWRASTTPS</sequence>
<name>A0ABQ2MP88_9ACTN</name>
<accession>A0ABQ2MP88</accession>
<dbReference type="SMART" id="SM00974">
    <property type="entry name" value="T5orf172"/>
    <property type="match status" value="1"/>
</dbReference>
<evidence type="ECO:0000313" key="4">
    <source>
        <dbReference type="EMBL" id="GGO56242.1"/>
    </source>
</evidence>
<reference evidence="5" key="1">
    <citation type="journal article" date="2019" name="Int. J. Syst. Evol. Microbiol.">
        <title>The Global Catalogue of Microorganisms (GCM) 10K type strain sequencing project: providing services to taxonomists for standard genome sequencing and annotation.</title>
        <authorList>
            <consortium name="The Broad Institute Genomics Platform"/>
            <consortium name="The Broad Institute Genome Sequencing Center for Infectious Disease"/>
            <person name="Wu L."/>
            <person name="Ma J."/>
        </authorList>
    </citation>
    <scope>NUCLEOTIDE SEQUENCE [LARGE SCALE GENOMIC DNA]</scope>
    <source>
        <strain evidence="5">CGMCC 4.7178</strain>
    </source>
</reference>
<evidence type="ECO:0000256" key="2">
    <source>
        <dbReference type="SAM" id="MobiDB-lite"/>
    </source>
</evidence>
<evidence type="ECO:0000256" key="1">
    <source>
        <dbReference type="SAM" id="Coils"/>
    </source>
</evidence>
<organism evidence="4 5">
    <name type="scientific">Streptomyces daqingensis</name>
    <dbReference type="NCBI Taxonomy" id="1472640"/>
    <lineage>
        <taxon>Bacteria</taxon>
        <taxon>Bacillati</taxon>
        <taxon>Actinomycetota</taxon>
        <taxon>Actinomycetes</taxon>
        <taxon>Kitasatosporales</taxon>
        <taxon>Streptomycetaceae</taxon>
        <taxon>Streptomyces</taxon>
    </lineage>
</organism>
<evidence type="ECO:0000313" key="5">
    <source>
        <dbReference type="Proteomes" id="UP000631535"/>
    </source>
</evidence>
<proteinExistence type="predicted"/>
<dbReference type="Pfam" id="PF13250">
    <property type="entry name" value="SNIPE"/>
    <property type="match status" value="1"/>
</dbReference>
<dbReference type="Proteomes" id="UP000631535">
    <property type="component" value="Unassembled WGS sequence"/>
</dbReference>
<feature type="compositionally biased region" description="Basic and acidic residues" evidence="2">
    <location>
        <begin position="297"/>
        <end position="334"/>
    </location>
</feature>
<keyword evidence="5" id="KW-1185">Reference proteome</keyword>
<dbReference type="InterPro" id="IPR025280">
    <property type="entry name" value="SNIPE"/>
</dbReference>
<feature type="region of interest" description="Disordered" evidence="2">
    <location>
        <begin position="297"/>
        <end position="336"/>
    </location>
</feature>
<dbReference type="Pfam" id="PF13455">
    <property type="entry name" value="MUG113"/>
    <property type="match status" value="1"/>
</dbReference>
<feature type="domain" description="Bacteriophage T5 Orf172 DNA-binding" evidence="3">
    <location>
        <begin position="390"/>
        <end position="473"/>
    </location>
</feature>
<keyword evidence="1" id="KW-0175">Coiled coil</keyword>
<comment type="caution">
    <text evidence="4">The sequence shown here is derived from an EMBL/GenBank/DDBJ whole genome shotgun (WGS) entry which is preliminary data.</text>
</comment>
<evidence type="ECO:0000259" key="3">
    <source>
        <dbReference type="SMART" id="SM00974"/>
    </source>
</evidence>
<feature type="region of interest" description="Disordered" evidence="2">
    <location>
        <begin position="1"/>
        <end position="45"/>
    </location>
</feature>
<gene>
    <name evidence="4" type="ORF">GCM10012287_49380</name>
</gene>
<feature type="coiled-coil region" evidence="1">
    <location>
        <begin position="121"/>
        <end position="155"/>
    </location>
</feature>
<dbReference type="InterPro" id="IPR018306">
    <property type="entry name" value="Phage_T5_Orf172_DNA-bd"/>
</dbReference>
<dbReference type="EMBL" id="BMMP01000019">
    <property type="protein sequence ID" value="GGO56242.1"/>
    <property type="molecule type" value="Genomic_DNA"/>
</dbReference>